<proteinExistence type="predicted"/>
<name>A0A2K3KSB2_TRIPR</name>
<dbReference type="Proteomes" id="UP000236291">
    <property type="component" value="Unassembled WGS sequence"/>
</dbReference>
<evidence type="ECO:0000256" key="1">
    <source>
        <dbReference type="SAM" id="MobiDB-lite"/>
    </source>
</evidence>
<reference evidence="2 3" key="1">
    <citation type="journal article" date="2014" name="Am. J. Bot.">
        <title>Genome assembly and annotation for red clover (Trifolium pratense; Fabaceae).</title>
        <authorList>
            <person name="Istvanek J."/>
            <person name="Jaros M."/>
            <person name="Krenek A."/>
            <person name="Repkova J."/>
        </authorList>
    </citation>
    <scope>NUCLEOTIDE SEQUENCE [LARGE SCALE GENOMIC DNA]</scope>
    <source>
        <strain evidence="3">cv. Tatra</strain>
        <tissue evidence="2">Young leaves</tissue>
    </source>
</reference>
<feature type="region of interest" description="Disordered" evidence="1">
    <location>
        <begin position="1"/>
        <end position="28"/>
    </location>
</feature>
<reference evidence="2 3" key="2">
    <citation type="journal article" date="2017" name="Front. Plant Sci.">
        <title>Gene Classification and Mining of Molecular Markers Useful in Red Clover (Trifolium pratense) Breeding.</title>
        <authorList>
            <person name="Istvanek J."/>
            <person name="Dluhosova J."/>
            <person name="Dluhos P."/>
            <person name="Patkova L."/>
            <person name="Nedelnik J."/>
            <person name="Repkova J."/>
        </authorList>
    </citation>
    <scope>NUCLEOTIDE SEQUENCE [LARGE SCALE GENOMIC DNA]</scope>
    <source>
        <strain evidence="3">cv. Tatra</strain>
        <tissue evidence="2">Young leaves</tissue>
    </source>
</reference>
<sequence length="60" mass="6981">MVPKATVNLYNPRQRKSKRKVDTQEDKVQPNLLAQKKIKVEQTVAEQRTKKKHEAPAEKV</sequence>
<protein>
    <submittedName>
        <fullName evidence="2">Uncharacterized protein</fullName>
    </submittedName>
</protein>
<organism evidence="2 3">
    <name type="scientific">Trifolium pratense</name>
    <name type="common">Red clover</name>
    <dbReference type="NCBI Taxonomy" id="57577"/>
    <lineage>
        <taxon>Eukaryota</taxon>
        <taxon>Viridiplantae</taxon>
        <taxon>Streptophyta</taxon>
        <taxon>Embryophyta</taxon>
        <taxon>Tracheophyta</taxon>
        <taxon>Spermatophyta</taxon>
        <taxon>Magnoliopsida</taxon>
        <taxon>eudicotyledons</taxon>
        <taxon>Gunneridae</taxon>
        <taxon>Pentapetalae</taxon>
        <taxon>rosids</taxon>
        <taxon>fabids</taxon>
        <taxon>Fabales</taxon>
        <taxon>Fabaceae</taxon>
        <taxon>Papilionoideae</taxon>
        <taxon>50 kb inversion clade</taxon>
        <taxon>NPAAA clade</taxon>
        <taxon>Hologalegina</taxon>
        <taxon>IRL clade</taxon>
        <taxon>Trifolieae</taxon>
        <taxon>Trifolium</taxon>
    </lineage>
</organism>
<feature type="non-terminal residue" evidence="2">
    <location>
        <position position="60"/>
    </location>
</feature>
<evidence type="ECO:0000313" key="3">
    <source>
        <dbReference type="Proteomes" id="UP000236291"/>
    </source>
</evidence>
<dbReference type="AlphaFoldDB" id="A0A2K3KSB2"/>
<comment type="caution">
    <text evidence="2">The sequence shown here is derived from an EMBL/GenBank/DDBJ whole genome shotgun (WGS) entry which is preliminary data.</text>
</comment>
<accession>A0A2K3KSB2</accession>
<evidence type="ECO:0000313" key="2">
    <source>
        <dbReference type="EMBL" id="PNX69176.1"/>
    </source>
</evidence>
<dbReference type="EMBL" id="ASHM01243020">
    <property type="protein sequence ID" value="PNX69176.1"/>
    <property type="molecule type" value="Genomic_DNA"/>
</dbReference>
<gene>
    <name evidence="2" type="ORF">L195_g064316</name>
</gene>